<dbReference type="GO" id="GO:0003735">
    <property type="term" value="F:structural constituent of ribosome"/>
    <property type="evidence" value="ECO:0007669"/>
    <property type="project" value="InterPro"/>
</dbReference>
<sequence>MLRQFSSFMASRMGGRFPCTASTRCWSGPRQFSTVMAPSSQEQVEPETVLIQTNDGRTFKVLDSRKLPPLKPHIVKRRLSRMRTYVEAKKNIRHSPWRLNLICQMIAGLTVPEADKQLSFCEKSRAPLVQKMLTAATRKAEKKDGIQPVQLEVAECFVTRGTPLKRIKPMARGRFGKMTHPFAHIRMVLREIDFKLKIYQEPTISGKKQWLNMQIVAQQEAEKAEAERLELEQYMARQQEIKEKEDAKN</sequence>
<name>A0A9N8H7G8_9STRA</name>
<evidence type="ECO:0000256" key="4">
    <source>
        <dbReference type="RuleBase" id="RU004005"/>
    </source>
</evidence>
<dbReference type="InterPro" id="IPR047867">
    <property type="entry name" value="Ribosomal_uL22_bac/org-type"/>
</dbReference>
<dbReference type="EMBL" id="CAICTM010000127">
    <property type="protein sequence ID" value="CAB9502150.1"/>
    <property type="molecule type" value="Genomic_DNA"/>
</dbReference>
<dbReference type="InterPro" id="IPR036394">
    <property type="entry name" value="Ribosomal_uL22_sf"/>
</dbReference>
<dbReference type="SUPFAM" id="SSF54843">
    <property type="entry name" value="Ribosomal protein L22"/>
    <property type="match status" value="1"/>
</dbReference>
<gene>
    <name evidence="6" type="ORF">SEMRO_128_G061420.1</name>
</gene>
<comment type="similarity">
    <text evidence="1 4">Belongs to the universal ribosomal protein uL22 family.</text>
</comment>
<dbReference type="Proteomes" id="UP001153069">
    <property type="component" value="Unassembled WGS sequence"/>
</dbReference>
<keyword evidence="2 4" id="KW-0689">Ribosomal protein</keyword>
<evidence type="ECO:0000256" key="1">
    <source>
        <dbReference type="ARBA" id="ARBA00009451"/>
    </source>
</evidence>
<dbReference type="AlphaFoldDB" id="A0A9N8H7G8"/>
<dbReference type="InterPro" id="IPR001063">
    <property type="entry name" value="Ribosomal_uL22"/>
</dbReference>
<keyword evidence="5" id="KW-0175">Coiled coil</keyword>
<dbReference type="PANTHER" id="PTHR13501">
    <property type="entry name" value="CHLOROPLAST 50S RIBOSOMAL PROTEIN L22-RELATED"/>
    <property type="match status" value="1"/>
</dbReference>
<dbReference type="OrthoDB" id="416470at2759"/>
<dbReference type="Pfam" id="PF00237">
    <property type="entry name" value="Ribosomal_L22"/>
    <property type="match status" value="1"/>
</dbReference>
<organism evidence="6 7">
    <name type="scientific">Seminavis robusta</name>
    <dbReference type="NCBI Taxonomy" id="568900"/>
    <lineage>
        <taxon>Eukaryota</taxon>
        <taxon>Sar</taxon>
        <taxon>Stramenopiles</taxon>
        <taxon>Ochrophyta</taxon>
        <taxon>Bacillariophyta</taxon>
        <taxon>Bacillariophyceae</taxon>
        <taxon>Bacillariophycidae</taxon>
        <taxon>Naviculales</taxon>
        <taxon>Naviculaceae</taxon>
        <taxon>Seminavis</taxon>
    </lineage>
</organism>
<dbReference type="GO" id="GO:0006412">
    <property type="term" value="P:translation"/>
    <property type="evidence" value="ECO:0007669"/>
    <property type="project" value="InterPro"/>
</dbReference>
<dbReference type="Gene3D" id="3.90.470.10">
    <property type="entry name" value="Ribosomal protein L22/L17"/>
    <property type="match status" value="1"/>
</dbReference>
<evidence type="ECO:0000256" key="2">
    <source>
        <dbReference type="ARBA" id="ARBA00022980"/>
    </source>
</evidence>
<protein>
    <submittedName>
        <fullName evidence="6">Protein L22</fullName>
    </submittedName>
</protein>
<keyword evidence="7" id="KW-1185">Reference proteome</keyword>
<evidence type="ECO:0000256" key="3">
    <source>
        <dbReference type="ARBA" id="ARBA00023274"/>
    </source>
</evidence>
<evidence type="ECO:0000256" key="5">
    <source>
        <dbReference type="SAM" id="Coils"/>
    </source>
</evidence>
<feature type="coiled-coil region" evidence="5">
    <location>
        <begin position="212"/>
        <end position="244"/>
    </location>
</feature>
<accession>A0A9N8H7G8</accession>
<evidence type="ECO:0000313" key="7">
    <source>
        <dbReference type="Proteomes" id="UP001153069"/>
    </source>
</evidence>
<keyword evidence="3 4" id="KW-0687">Ribonucleoprotein</keyword>
<dbReference type="PANTHER" id="PTHR13501:SF10">
    <property type="entry name" value="LARGE RIBOSOMAL SUBUNIT PROTEIN UL22M"/>
    <property type="match status" value="1"/>
</dbReference>
<comment type="caution">
    <text evidence="6">The sequence shown here is derived from an EMBL/GenBank/DDBJ whole genome shotgun (WGS) entry which is preliminary data.</text>
</comment>
<evidence type="ECO:0000313" key="6">
    <source>
        <dbReference type="EMBL" id="CAB9502150.1"/>
    </source>
</evidence>
<reference evidence="6" key="1">
    <citation type="submission" date="2020-06" db="EMBL/GenBank/DDBJ databases">
        <authorList>
            <consortium name="Plant Systems Biology data submission"/>
        </authorList>
    </citation>
    <scope>NUCLEOTIDE SEQUENCE</scope>
    <source>
        <strain evidence="6">D6</strain>
    </source>
</reference>
<proteinExistence type="inferred from homology"/>
<dbReference type="GO" id="GO:0015934">
    <property type="term" value="C:large ribosomal subunit"/>
    <property type="evidence" value="ECO:0007669"/>
    <property type="project" value="InterPro"/>
</dbReference>